<evidence type="ECO:0000313" key="2">
    <source>
        <dbReference type="EMBL" id="SFN25210.1"/>
    </source>
</evidence>
<dbReference type="InterPro" id="IPR046617">
    <property type="entry name" value="DUF6730"/>
</dbReference>
<dbReference type="Pfam" id="PF20503">
    <property type="entry name" value="DUF6730"/>
    <property type="match status" value="1"/>
</dbReference>
<keyword evidence="1" id="KW-0472">Membrane</keyword>
<protein>
    <submittedName>
        <fullName evidence="2">Uncharacterized protein</fullName>
    </submittedName>
</protein>
<sequence>MTKLEQLSELLVAEISQFEKTVEKLEKIQQQKIAIDTRATELLFKKHEEKVKEALEHHSREMKDLKLYLQNAKAYPVWALILFCSSLIVNGILIYVFFT</sequence>
<accession>A0A1I4XIZ6</accession>
<gene>
    <name evidence="2" type="ORF">SAMN05660413_00046</name>
</gene>
<name>A0A1I4XIZ6_9FLAO</name>
<dbReference type="RefSeq" id="WP_093404389.1">
    <property type="nucleotide sequence ID" value="NZ_FOVL01000001.1"/>
</dbReference>
<dbReference type="OrthoDB" id="1435509at2"/>
<keyword evidence="3" id="KW-1185">Reference proteome</keyword>
<keyword evidence="1" id="KW-1133">Transmembrane helix</keyword>
<dbReference type="Proteomes" id="UP000199153">
    <property type="component" value="Unassembled WGS sequence"/>
</dbReference>
<reference evidence="2 3" key="1">
    <citation type="submission" date="2016-10" db="EMBL/GenBank/DDBJ databases">
        <authorList>
            <person name="de Groot N.N."/>
        </authorList>
    </citation>
    <scope>NUCLEOTIDE SEQUENCE [LARGE SCALE GENOMIC DNA]</scope>
    <source>
        <strain evidence="2 3">DSM 17794</strain>
    </source>
</reference>
<organism evidence="2 3">
    <name type="scientific">Salegentibacter flavus</name>
    <dbReference type="NCBI Taxonomy" id="287099"/>
    <lineage>
        <taxon>Bacteria</taxon>
        <taxon>Pseudomonadati</taxon>
        <taxon>Bacteroidota</taxon>
        <taxon>Flavobacteriia</taxon>
        <taxon>Flavobacteriales</taxon>
        <taxon>Flavobacteriaceae</taxon>
        <taxon>Salegentibacter</taxon>
    </lineage>
</organism>
<evidence type="ECO:0000313" key="3">
    <source>
        <dbReference type="Proteomes" id="UP000199153"/>
    </source>
</evidence>
<evidence type="ECO:0000256" key="1">
    <source>
        <dbReference type="SAM" id="Phobius"/>
    </source>
</evidence>
<keyword evidence="1" id="KW-0812">Transmembrane</keyword>
<feature type="transmembrane region" description="Helical" evidence="1">
    <location>
        <begin position="75"/>
        <end position="98"/>
    </location>
</feature>
<dbReference type="EMBL" id="FOVL01000001">
    <property type="protein sequence ID" value="SFN25210.1"/>
    <property type="molecule type" value="Genomic_DNA"/>
</dbReference>
<dbReference type="AlphaFoldDB" id="A0A1I4XIZ6"/>
<proteinExistence type="predicted"/>
<dbReference type="STRING" id="287099.SAMN05660413_00046"/>